<keyword evidence="4" id="KW-0346">Stress response</keyword>
<keyword evidence="5" id="KW-1185">Reference proteome</keyword>
<keyword evidence="1" id="KW-0547">Nucleotide-binding</keyword>
<feature type="region of interest" description="Disordered" evidence="3">
    <location>
        <begin position="213"/>
        <end position="259"/>
    </location>
</feature>
<dbReference type="GO" id="GO:0016887">
    <property type="term" value="F:ATP hydrolysis activity"/>
    <property type="evidence" value="ECO:0000318"/>
    <property type="project" value="GO_Central"/>
</dbReference>
<dbReference type="GO" id="GO:0140662">
    <property type="term" value="F:ATP-dependent protein folding chaperone"/>
    <property type="evidence" value="ECO:0007669"/>
    <property type="project" value="InterPro"/>
</dbReference>
<evidence type="ECO:0000313" key="4">
    <source>
        <dbReference type="EMBL" id="PHT83555.1"/>
    </source>
</evidence>
<dbReference type="Gramene" id="PHT83555">
    <property type="protein sequence ID" value="PHT83555"/>
    <property type="gene ID" value="T459_11998"/>
</dbReference>
<gene>
    <name evidence="4" type="ORF">T459_11998</name>
</gene>
<dbReference type="AlphaFoldDB" id="A0A2G2ZNN4"/>
<feature type="compositionally biased region" description="Low complexity" evidence="3">
    <location>
        <begin position="233"/>
        <end position="257"/>
    </location>
</feature>
<proteinExistence type="predicted"/>
<dbReference type="PANTHER" id="PTHR19375">
    <property type="entry name" value="HEAT SHOCK PROTEIN 70KDA"/>
    <property type="match status" value="1"/>
</dbReference>
<protein>
    <submittedName>
        <fullName evidence="4">Heat shock 70 kDa protein 7, chloroplastic</fullName>
    </submittedName>
</protein>
<dbReference type="InterPro" id="IPR029047">
    <property type="entry name" value="HSP70_peptide-bd_sf"/>
</dbReference>
<sequence>MYFNGTQQYGGTDNSDMKACVLKVKDRVFEALSTSGDTYLGAVQNLVRKMTGKEPNVSVNRDEVVVLGASVQTLQKYQRVRVGFSDSSSAFLENLAWYGIKSWCPGDVSDIVLLDVTPFSLGLEALGGVMAKIIPRNTTLPTSKSEVFSTAADGQTSLEINIEVKFDIDANGILLVMATDKGTGKKQDITITDASTFPKNEVDGIVQEAEKFAREDKEKRDSIDTKTQAKSIPGAVAGPAGSGPTPSAGTTGASGFSGKDDGDGKVIDADFVRVFALIFLLYLSFTFS</sequence>
<accession>A0A2G2ZNN4</accession>
<keyword evidence="2" id="KW-0067">ATP-binding</keyword>
<reference evidence="4 5" key="1">
    <citation type="journal article" date="2014" name="Nat. Genet.">
        <title>Genome sequence of the hot pepper provides insights into the evolution of pungency in Capsicum species.</title>
        <authorList>
            <person name="Kim S."/>
            <person name="Park M."/>
            <person name="Yeom S.I."/>
            <person name="Kim Y.M."/>
            <person name="Lee J.M."/>
            <person name="Lee H.A."/>
            <person name="Seo E."/>
            <person name="Choi J."/>
            <person name="Cheong K."/>
            <person name="Kim K.T."/>
            <person name="Jung K."/>
            <person name="Lee G.W."/>
            <person name="Oh S.K."/>
            <person name="Bae C."/>
            <person name="Kim S.B."/>
            <person name="Lee H.Y."/>
            <person name="Kim S.Y."/>
            <person name="Kim M.S."/>
            <person name="Kang B.C."/>
            <person name="Jo Y.D."/>
            <person name="Yang H.B."/>
            <person name="Jeong H.J."/>
            <person name="Kang W.H."/>
            <person name="Kwon J.K."/>
            <person name="Shin C."/>
            <person name="Lim J.Y."/>
            <person name="Park J.H."/>
            <person name="Huh J.H."/>
            <person name="Kim J.S."/>
            <person name="Kim B.D."/>
            <person name="Cohen O."/>
            <person name="Paran I."/>
            <person name="Suh M.C."/>
            <person name="Lee S.B."/>
            <person name="Kim Y.K."/>
            <person name="Shin Y."/>
            <person name="Noh S.J."/>
            <person name="Park J."/>
            <person name="Seo Y.S."/>
            <person name="Kwon S.Y."/>
            <person name="Kim H.A."/>
            <person name="Park J.M."/>
            <person name="Kim H.J."/>
            <person name="Choi S.B."/>
            <person name="Bosland P.W."/>
            <person name="Reeves G."/>
            <person name="Jo S.H."/>
            <person name="Lee B.W."/>
            <person name="Cho H.T."/>
            <person name="Choi H.S."/>
            <person name="Lee M.S."/>
            <person name="Yu Y."/>
            <person name="Do Choi Y."/>
            <person name="Park B.S."/>
            <person name="van Deynze A."/>
            <person name="Ashrafi H."/>
            <person name="Hill T."/>
            <person name="Kim W.T."/>
            <person name="Pai H.S."/>
            <person name="Ahn H.K."/>
            <person name="Yeam I."/>
            <person name="Giovannoni J.J."/>
            <person name="Rose J.K."/>
            <person name="Sorensen I."/>
            <person name="Lee S.J."/>
            <person name="Kim R.W."/>
            <person name="Choi I.Y."/>
            <person name="Choi B.S."/>
            <person name="Lim J.S."/>
            <person name="Lee Y.H."/>
            <person name="Choi D."/>
        </authorList>
    </citation>
    <scope>NUCLEOTIDE SEQUENCE [LARGE SCALE GENOMIC DNA]</scope>
    <source>
        <strain evidence="5">cv. CM334</strain>
    </source>
</reference>
<organism evidence="4 5">
    <name type="scientific">Capsicum annuum</name>
    <name type="common">Capsicum pepper</name>
    <dbReference type="NCBI Taxonomy" id="4072"/>
    <lineage>
        <taxon>Eukaryota</taxon>
        <taxon>Viridiplantae</taxon>
        <taxon>Streptophyta</taxon>
        <taxon>Embryophyta</taxon>
        <taxon>Tracheophyta</taxon>
        <taxon>Spermatophyta</taxon>
        <taxon>Magnoliopsida</taxon>
        <taxon>eudicotyledons</taxon>
        <taxon>Gunneridae</taxon>
        <taxon>Pentapetalae</taxon>
        <taxon>asterids</taxon>
        <taxon>lamiids</taxon>
        <taxon>Solanales</taxon>
        <taxon>Solanaceae</taxon>
        <taxon>Solanoideae</taxon>
        <taxon>Capsiceae</taxon>
        <taxon>Capsicum</taxon>
    </lineage>
</organism>
<comment type="caution">
    <text evidence="4">The sequence shown here is derived from an EMBL/GenBank/DDBJ whole genome shotgun (WGS) entry which is preliminary data.</text>
</comment>
<name>A0A2G2ZNN4_CAPAN</name>
<evidence type="ECO:0000256" key="2">
    <source>
        <dbReference type="ARBA" id="ARBA00022840"/>
    </source>
</evidence>
<evidence type="ECO:0000256" key="3">
    <source>
        <dbReference type="SAM" id="MobiDB-lite"/>
    </source>
</evidence>
<dbReference type="GO" id="GO:0005524">
    <property type="term" value="F:ATP binding"/>
    <property type="evidence" value="ECO:0007669"/>
    <property type="project" value="UniProtKB-KW"/>
</dbReference>
<reference evidence="4 5" key="2">
    <citation type="journal article" date="2017" name="Genome Biol.">
        <title>New reference genome sequences of hot pepper reveal the massive evolution of plant disease-resistance genes by retroduplication.</title>
        <authorList>
            <person name="Kim S."/>
            <person name="Park J."/>
            <person name="Yeom S.I."/>
            <person name="Kim Y.M."/>
            <person name="Seo E."/>
            <person name="Kim K.T."/>
            <person name="Kim M.S."/>
            <person name="Lee J.M."/>
            <person name="Cheong K."/>
            <person name="Shin H.S."/>
            <person name="Kim S.B."/>
            <person name="Han K."/>
            <person name="Lee J."/>
            <person name="Park M."/>
            <person name="Lee H.A."/>
            <person name="Lee H.Y."/>
            <person name="Lee Y."/>
            <person name="Oh S."/>
            <person name="Lee J.H."/>
            <person name="Choi E."/>
            <person name="Choi E."/>
            <person name="Lee S.E."/>
            <person name="Jeon J."/>
            <person name="Kim H."/>
            <person name="Choi G."/>
            <person name="Song H."/>
            <person name="Lee J."/>
            <person name="Lee S.C."/>
            <person name="Kwon J.K."/>
            <person name="Lee H.Y."/>
            <person name="Koo N."/>
            <person name="Hong Y."/>
            <person name="Kim R.W."/>
            <person name="Kang W.H."/>
            <person name="Huh J.H."/>
            <person name="Kang B.C."/>
            <person name="Yang T.J."/>
            <person name="Lee Y.H."/>
            <person name="Bennetzen J.L."/>
            <person name="Choi D."/>
        </authorList>
    </citation>
    <scope>NUCLEOTIDE SEQUENCE [LARGE SCALE GENOMIC DNA]</scope>
    <source>
        <strain evidence="5">cv. CM334</strain>
    </source>
</reference>
<dbReference type="Gene3D" id="2.60.34.10">
    <property type="entry name" value="Substrate Binding Domain Of DNAk, Chain A, domain 1"/>
    <property type="match status" value="2"/>
</dbReference>
<dbReference type="PRINTS" id="PR00301">
    <property type="entry name" value="HEATSHOCK70"/>
</dbReference>
<dbReference type="Proteomes" id="UP000222542">
    <property type="component" value="Unassembled WGS sequence"/>
</dbReference>
<dbReference type="GO" id="GO:0009507">
    <property type="term" value="C:chloroplast"/>
    <property type="evidence" value="ECO:0000318"/>
    <property type="project" value="GO_Central"/>
</dbReference>
<evidence type="ECO:0000313" key="5">
    <source>
        <dbReference type="Proteomes" id="UP000222542"/>
    </source>
</evidence>
<feature type="compositionally biased region" description="Basic and acidic residues" evidence="3">
    <location>
        <begin position="213"/>
        <end position="224"/>
    </location>
</feature>
<dbReference type="Pfam" id="PF00012">
    <property type="entry name" value="HSP70"/>
    <property type="match status" value="2"/>
</dbReference>
<dbReference type="InterPro" id="IPR013126">
    <property type="entry name" value="Hsp_70_fam"/>
</dbReference>
<dbReference type="SUPFAM" id="SSF100920">
    <property type="entry name" value="Heat shock protein 70kD (HSP70), peptide-binding domain"/>
    <property type="match status" value="1"/>
</dbReference>
<evidence type="ECO:0000256" key="1">
    <source>
        <dbReference type="ARBA" id="ARBA00022741"/>
    </source>
</evidence>
<dbReference type="GO" id="GO:0042026">
    <property type="term" value="P:protein refolding"/>
    <property type="evidence" value="ECO:0000318"/>
    <property type="project" value="GO_Central"/>
</dbReference>
<dbReference type="GO" id="GO:0044183">
    <property type="term" value="F:protein folding chaperone"/>
    <property type="evidence" value="ECO:0000318"/>
    <property type="project" value="GO_Central"/>
</dbReference>
<dbReference type="EMBL" id="AYRZ02000004">
    <property type="protein sequence ID" value="PHT83555.1"/>
    <property type="molecule type" value="Genomic_DNA"/>
</dbReference>
<dbReference type="GO" id="GO:0031072">
    <property type="term" value="F:heat shock protein binding"/>
    <property type="evidence" value="ECO:0000318"/>
    <property type="project" value="GO_Central"/>
</dbReference>
<dbReference type="STRING" id="4072.A0A2G2ZNN4"/>